<feature type="signal peptide" evidence="2">
    <location>
        <begin position="1"/>
        <end position="22"/>
    </location>
</feature>
<evidence type="ECO:0000313" key="4">
    <source>
        <dbReference type="Proteomes" id="UP000029878"/>
    </source>
</evidence>
<keyword evidence="1" id="KW-0175">Coiled coil</keyword>
<dbReference type="AlphaFoldDB" id="A0A4U8S3R7"/>
<dbReference type="InterPro" id="IPR023220">
    <property type="entry name" value="T4SS_VirB5-domain"/>
</dbReference>
<accession>A0A4U8S3R7</accession>
<dbReference type="OrthoDB" id="5316443at2"/>
<dbReference type="RefSeq" id="WP_034348011.1">
    <property type="nucleotide sequence ID" value="NZ_FZNG01000021.1"/>
</dbReference>
<evidence type="ECO:0000256" key="1">
    <source>
        <dbReference type="SAM" id="Coils"/>
    </source>
</evidence>
<reference evidence="3 4" key="1">
    <citation type="journal article" date="2014" name="Genome Announc.">
        <title>Draft genome sequences of eight enterohepatic helicobacter species isolated from both laboratory and wild rodents.</title>
        <authorList>
            <person name="Sheh A."/>
            <person name="Shen Z."/>
            <person name="Fox J.G."/>
        </authorList>
    </citation>
    <scope>NUCLEOTIDE SEQUENCE [LARGE SCALE GENOMIC DNA]</scope>
    <source>
        <strain evidence="3 4">ATCC 700114</strain>
    </source>
</reference>
<evidence type="ECO:0000256" key="2">
    <source>
        <dbReference type="SAM" id="SignalP"/>
    </source>
</evidence>
<name>A0A4U8S3R7_9HELI</name>
<protein>
    <recommendedName>
        <fullName evidence="5">Type IV secretion system protein</fullName>
    </recommendedName>
</protein>
<organism evidence="3 4">
    <name type="scientific">Helicobacter trogontum</name>
    <dbReference type="NCBI Taxonomy" id="50960"/>
    <lineage>
        <taxon>Bacteria</taxon>
        <taxon>Pseudomonadati</taxon>
        <taxon>Campylobacterota</taxon>
        <taxon>Epsilonproteobacteria</taxon>
        <taxon>Campylobacterales</taxon>
        <taxon>Helicobacteraceae</taxon>
        <taxon>Helicobacter</taxon>
    </lineage>
</organism>
<dbReference type="Gene3D" id="1.20.58.430">
    <property type="entry name" value="Type IV secretion system, VirB5-domain"/>
    <property type="match status" value="1"/>
</dbReference>
<feature type="chain" id="PRO_5020250840" description="Type IV secretion system protein" evidence="2">
    <location>
        <begin position="23"/>
        <end position="245"/>
    </location>
</feature>
<comment type="caution">
    <text evidence="3">The sequence shown here is derived from an EMBL/GenBank/DDBJ whole genome shotgun (WGS) entry which is preliminary data.</text>
</comment>
<sequence length="245" mass="27842">MQKKFFTKFIVSSALSMSILFATGLPVVDVASNTQDLAQNIQTALTWAKEAKRWIDTLDHYKNQITAYKDQLQTVTGVTDFLQSVQTANNMYQDLNSDMKRYQDMANNPSQNPQNYMSDTAKANLKAQTLYDQCNYSWQTDKEKQICRQNLASAVSKQASYNTILASINKNQGKLEKLQKELKQTTDEKRSQDIIGEIQATTAESQQIIAQAQTMLQLEEINRNIAKEQGRQLYQKALDNTKAGF</sequence>
<proteinExistence type="predicted"/>
<evidence type="ECO:0000313" key="3">
    <source>
        <dbReference type="EMBL" id="TLD80359.1"/>
    </source>
</evidence>
<gene>
    <name evidence="3" type="ORF">LS81_009490</name>
</gene>
<feature type="coiled-coil region" evidence="1">
    <location>
        <begin position="168"/>
        <end position="195"/>
    </location>
</feature>
<dbReference type="InterPro" id="IPR014158">
    <property type="entry name" value="T4SS_VirB5"/>
</dbReference>
<evidence type="ECO:0008006" key="5">
    <source>
        <dbReference type="Google" id="ProtNLM"/>
    </source>
</evidence>
<dbReference type="SUPFAM" id="SSF101082">
    <property type="entry name" value="Typo IV secretion system protein TraC"/>
    <property type="match status" value="1"/>
</dbReference>
<keyword evidence="2" id="KW-0732">Signal</keyword>
<dbReference type="EMBL" id="JRPL02000033">
    <property type="protein sequence ID" value="TLD80359.1"/>
    <property type="molecule type" value="Genomic_DNA"/>
</dbReference>
<dbReference type="Proteomes" id="UP000029878">
    <property type="component" value="Unassembled WGS sequence"/>
</dbReference>
<dbReference type="Pfam" id="PF07996">
    <property type="entry name" value="T4SS"/>
    <property type="match status" value="1"/>
</dbReference>